<feature type="region of interest" description="Disordered" evidence="1">
    <location>
        <begin position="16"/>
        <end position="78"/>
    </location>
</feature>
<dbReference type="InterPro" id="IPR001849">
    <property type="entry name" value="PH_domain"/>
</dbReference>
<feature type="region of interest" description="Disordered" evidence="1">
    <location>
        <begin position="418"/>
        <end position="511"/>
    </location>
</feature>
<name>A0A168NRC3_ABSGL</name>
<feature type="compositionally biased region" description="Basic and acidic residues" evidence="1">
    <location>
        <begin position="459"/>
        <end position="470"/>
    </location>
</feature>
<feature type="region of interest" description="Disordered" evidence="1">
    <location>
        <begin position="529"/>
        <end position="625"/>
    </location>
</feature>
<dbReference type="AlphaFoldDB" id="A0A168NRC3"/>
<feature type="compositionally biased region" description="Basic and acidic residues" evidence="1">
    <location>
        <begin position="578"/>
        <end position="590"/>
    </location>
</feature>
<feature type="region of interest" description="Disordered" evidence="1">
    <location>
        <begin position="146"/>
        <end position="190"/>
    </location>
</feature>
<sequence length="668" mass="74543">MPSDFDHVLRGLEKQVMDFTMDPKQAKPREQHIPTRSVSTHRSRRAPPPADDDDDDDDDIIGHLLQSPSAATTSPKKLGLARSLSAGARKFPKKLLPNEPVPCVPSLSSVTPPVTATTTTTTITDDQRDAEDLHQAMQLAWAVLDAEPSEGPSTESTSSKEPHQDAVKPETTKQPTTPSTTHHGTPVAPTKTMTTRIYIEDAKNHKTVQLTNLLTTAMVIQYLKRKDLIDTSEEWTLFEITNSHGVERPIRLWEIVLDITSCWEQKTNNALLVKKYGFYETLTMDTIRDRPSPVHGYLTIEYKKGKWQKRYCFIKDHAIYHAKDSKASNPAILCHLAAFDVYTLLKPCTTSPTPFVFALRAQGRASSFEKEEDYMRLLTADNQTCLETWVLGIRQAKSIMQYQQNSKMVMNPLAAVTPQSATSVPETSDQGLRRHKSIKREPDEPTNPDGRKGMSRSDSSTRRITDETIKRKASTRGLSRNGTTRNHHSHQHDLKEGTTTMAAPTSNVDEGNTTLIHIDDKVQFSKGSLLAKGNMPPTPPLATATNPTTTATTTTTTAPAPPTSSHHQSGSRMARSKSTRETSNPHHQRPDGVLSHHASIRRKDRTHDVPPPNTKTIMTALPSHHPTTDTTLLQLSNTPERFHTQTLLQRQMKPLLNFDQDVASDRRR</sequence>
<evidence type="ECO:0000259" key="2">
    <source>
        <dbReference type="PROSITE" id="PS50003"/>
    </source>
</evidence>
<dbReference type="SUPFAM" id="SSF50729">
    <property type="entry name" value="PH domain-like"/>
    <property type="match status" value="1"/>
</dbReference>
<evidence type="ECO:0000256" key="1">
    <source>
        <dbReference type="SAM" id="MobiDB-lite"/>
    </source>
</evidence>
<feature type="compositionally biased region" description="Basic and acidic residues" evidence="1">
    <location>
        <begin position="158"/>
        <end position="171"/>
    </location>
</feature>
<dbReference type="Proteomes" id="UP000078561">
    <property type="component" value="Unassembled WGS sequence"/>
</dbReference>
<dbReference type="Pfam" id="PF21989">
    <property type="entry name" value="RA_2"/>
    <property type="match status" value="1"/>
</dbReference>
<dbReference type="OMA" id="WEPDASN"/>
<reference evidence="3" key="1">
    <citation type="submission" date="2016-04" db="EMBL/GenBank/DDBJ databases">
        <authorList>
            <person name="Evans L.H."/>
            <person name="Alamgir A."/>
            <person name="Owens N."/>
            <person name="Weber N.D."/>
            <person name="Virtaneva K."/>
            <person name="Barbian K."/>
            <person name="Babar A."/>
            <person name="Rosenke K."/>
        </authorList>
    </citation>
    <scope>NUCLEOTIDE SEQUENCE [LARGE SCALE GENOMIC DNA]</scope>
    <source>
        <strain evidence="3">CBS 101.48</strain>
    </source>
</reference>
<dbReference type="OrthoDB" id="43122at2759"/>
<feature type="compositionally biased region" description="Basic and acidic residues" evidence="1">
    <location>
        <begin position="24"/>
        <end position="33"/>
    </location>
</feature>
<evidence type="ECO:0000313" key="4">
    <source>
        <dbReference type="Proteomes" id="UP000078561"/>
    </source>
</evidence>
<dbReference type="PANTHER" id="PTHR38700:SF1">
    <property type="entry name" value="PH DOMAIN-CONTAINING PROTEIN"/>
    <property type="match status" value="1"/>
</dbReference>
<feature type="compositionally biased region" description="Low complexity" evidence="1">
    <location>
        <begin position="172"/>
        <end position="186"/>
    </location>
</feature>
<feature type="domain" description="PH" evidence="2">
    <location>
        <begin position="291"/>
        <end position="398"/>
    </location>
</feature>
<dbReference type="InterPro" id="IPR011993">
    <property type="entry name" value="PH-like_dom_sf"/>
</dbReference>
<dbReference type="PROSITE" id="PS50003">
    <property type="entry name" value="PH_DOMAIN"/>
    <property type="match status" value="1"/>
</dbReference>
<protein>
    <recommendedName>
        <fullName evidence="2">PH domain-containing protein</fullName>
    </recommendedName>
</protein>
<dbReference type="EMBL" id="LT553500">
    <property type="protein sequence ID" value="SAM01045.1"/>
    <property type="molecule type" value="Genomic_DNA"/>
</dbReference>
<dbReference type="PANTHER" id="PTHR38700">
    <property type="entry name" value="YALI0E22418P"/>
    <property type="match status" value="1"/>
</dbReference>
<accession>A0A168NRC3</accession>
<feature type="compositionally biased region" description="Polar residues" evidence="1">
    <location>
        <begin position="418"/>
        <end position="430"/>
    </location>
</feature>
<feature type="compositionally biased region" description="Polar residues" evidence="1">
    <location>
        <begin position="497"/>
        <end position="511"/>
    </location>
</feature>
<feature type="compositionally biased region" description="Acidic residues" evidence="1">
    <location>
        <begin position="50"/>
        <end position="59"/>
    </location>
</feature>
<dbReference type="STRING" id="4829.A0A168NRC3"/>
<feature type="compositionally biased region" description="Polar residues" evidence="1">
    <location>
        <begin position="66"/>
        <end position="75"/>
    </location>
</feature>
<dbReference type="Pfam" id="PF00169">
    <property type="entry name" value="PH"/>
    <property type="match status" value="1"/>
</dbReference>
<dbReference type="SMART" id="SM00233">
    <property type="entry name" value="PH"/>
    <property type="match status" value="1"/>
</dbReference>
<dbReference type="InParanoid" id="A0A168NRC3"/>
<dbReference type="InterPro" id="IPR029071">
    <property type="entry name" value="Ubiquitin-like_domsf"/>
</dbReference>
<organism evidence="3">
    <name type="scientific">Absidia glauca</name>
    <name type="common">Pin mould</name>
    <dbReference type="NCBI Taxonomy" id="4829"/>
    <lineage>
        <taxon>Eukaryota</taxon>
        <taxon>Fungi</taxon>
        <taxon>Fungi incertae sedis</taxon>
        <taxon>Mucoromycota</taxon>
        <taxon>Mucoromycotina</taxon>
        <taxon>Mucoromycetes</taxon>
        <taxon>Mucorales</taxon>
        <taxon>Cunninghamellaceae</taxon>
        <taxon>Absidia</taxon>
    </lineage>
</organism>
<dbReference type="Gene3D" id="3.10.20.90">
    <property type="entry name" value="Phosphatidylinositol 3-kinase Catalytic Subunit, Chain A, domain 1"/>
    <property type="match status" value="1"/>
</dbReference>
<dbReference type="SUPFAM" id="SSF54236">
    <property type="entry name" value="Ubiquitin-like"/>
    <property type="match status" value="1"/>
</dbReference>
<evidence type="ECO:0000313" key="3">
    <source>
        <dbReference type="EMBL" id="SAM01045.1"/>
    </source>
</evidence>
<gene>
    <name evidence="3" type="primary">ABSGL_06781.1 scaffold 8673</name>
</gene>
<feature type="compositionally biased region" description="Low complexity" evidence="1">
    <location>
        <begin position="541"/>
        <end position="558"/>
    </location>
</feature>
<proteinExistence type="predicted"/>
<keyword evidence="4" id="KW-1185">Reference proteome</keyword>
<dbReference type="Gene3D" id="2.30.29.30">
    <property type="entry name" value="Pleckstrin-homology domain (PH domain)/Phosphotyrosine-binding domain (PTB)"/>
    <property type="match status" value="1"/>
</dbReference>